<organism evidence="2 3">
    <name type="scientific">Corallincola platygyrae</name>
    <dbReference type="NCBI Taxonomy" id="1193278"/>
    <lineage>
        <taxon>Bacteria</taxon>
        <taxon>Pseudomonadati</taxon>
        <taxon>Pseudomonadota</taxon>
        <taxon>Gammaproteobacteria</taxon>
        <taxon>Alteromonadales</taxon>
        <taxon>Psychromonadaceae</taxon>
        <taxon>Corallincola</taxon>
    </lineage>
</organism>
<dbReference type="Pfam" id="PF01636">
    <property type="entry name" value="APH"/>
    <property type="match status" value="1"/>
</dbReference>
<dbReference type="PIRSF" id="PIRSF000707">
    <property type="entry name" value="Hygromycin-B_kinase"/>
    <property type="match status" value="1"/>
</dbReference>
<dbReference type="Proteomes" id="UP001597380">
    <property type="component" value="Unassembled WGS sequence"/>
</dbReference>
<dbReference type="PANTHER" id="PTHR21310:SF15">
    <property type="entry name" value="AMINOGLYCOSIDE PHOSPHOTRANSFERASE DOMAIN-CONTAINING PROTEIN"/>
    <property type="match status" value="1"/>
</dbReference>
<evidence type="ECO:0000313" key="3">
    <source>
        <dbReference type="Proteomes" id="UP001597380"/>
    </source>
</evidence>
<dbReference type="InterPro" id="IPR016259">
    <property type="entry name" value="Hygromycin-B_Kinase"/>
</dbReference>
<reference evidence="3" key="1">
    <citation type="journal article" date="2019" name="Int. J. Syst. Evol. Microbiol.">
        <title>The Global Catalogue of Microorganisms (GCM) 10K type strain sequencing project: providing services to taxonomists for standard genome sequencing and annotation.</title>
        <authorList>
            <consortium name="The Broad Institute Genomics Platform"/>
            <consortium name="The Broad Institute Genome Sequencing Center for Infectious Disease"/>
            <person name="Wu L."/>
            <person name="Ma J."/>
        </authorList>
    </citation>
    <scope>NUCLEOTIDE SEQUENCE [LARGE SCALE GENOMIC DNA]</scope>
    <source>
        <strain evidence="3">CGMCC 1.10992</strain>
    </source>
</reference>
<dbReference type="InterPro" id="IPR000719">
    <property type="entry name" value="Prot_kinase_dom"/>
</dbReference>
<dbReference type="InterPro" id="IPR051678">
    <property type="entry name" value="AGP_Transferase"/>
</dbReference>
<dbReference type="PANTHER" id="PTHR21310">
    <property type="entry name" value="AMINOGLYCOSIDE PHOSPHOTRANSFERASE-RELATED-RELATED"/>
    <property type="match status" value="1"/>
</dbReference>
<dbReference type="InterPro" id="IPR002575">
    <property type="entry name" value="Aminoglycoside_PTrfase"/>
</dbReference>
<comment type="caution">
    <text evidence="2">The sequence shown here is derived from an EMBL/GenBank/DDBJ whole genome shotgun (WGS) entry which is preliminary data.</text>
</comment>
<evidence type="ECO:0000313" key="2">
    <source>
        <dbReference type="EMBL" id="MFD2094693.1"/>
    </source>
</evidence>
<evidence type="ECO:0000259" key="1">
    <source>
        <dbReference type="PROSITE" id="PS50011"/>
    </source>
</evidence>
<dbReference type="InterPro" id="IPR011009">
    <property type="entry name" value="Kinase-like_dom_sf"/>
</dbReference>
<dbReference type="EMBL" id="JBHUHT010000004">
    <property type="protein sequence ID" value="MFD2094693.1"/>
    <property type="molecule type" value="Genomic_DNA"/>
</dbReference>
<name>A0ABW4XK92_9GAMM</name>
<dbReference type="Gene3D" id="3.90.1200.10">
    <property type="match status" value="1"/>
</dbReference>
<dbReference type="PROSITE" id="PS50011">
    <property type="entry name" value="PROTEIN_KINASE_DOM"/>
    <property type="match status" value="1"/>
</dbReference>
<keyword evidence="3" id="KW-1185">Reference proteome</keyword>
<dbReference type="SUPFAM" id="SSF56112">
    <property type="entry name" value="Protein kinase-like (PK-like)"/>
    <property type="match status" value="1"/>
</dbReference>
<protein>
    <submittedName>
        <fullName evidence="2">Phosphotransferase family protein</fullName>
    </submittedName>
</protein>
<feature type="domain" description="Protein kinase" evidence="1">
    <location>
        <begin position="33"/>
        <end position="325"/>
    </location>
</feature>
<accession>A0ABW4XK92</accession>
<gene>
    <name evidence="2" type="ORF">ACFSJ3_01755</name>
</gene>
<proteinExistence type="predicted"/>
<sequence length="325" mass="36220">MRSLLPPNPNYTAACDFIDSPAIEPWHPVLAYITQKHQLGESRWQRISEGGNALFRGQNASGNGLILKLVPPNWRYQGEAEAAALSLLQNQTSLAIPSLAASGEQDNWFYVVMNQLPGVSLADVWGGMNSAHKLYIVRQLADFIVELHSLDLPDAHPLKPSWHQYHQKLLDDCIARHTRKQLAPQLVDQITDYLAASPPYFDDDATFFIHMDLHPWNLMVEEKGNGYQLSGVLDFGDAVIGNSRLLELATPLIFLCQGDPALTATLLEHTKVLSRPADDTLQHALMATSLIRPACDFNFVLSQVPVTGPRDNWQQIAKQLFPITD</sequence>
<dbReference type="CDD" id="cd05120">
    <property type="entry name" value="APH_ChoK_like"/>
    <property type="match status" value="1"/>
</dbReference>
<dbReference type="RefSeq" id="WP_345338863.1">
    <property type="nucleotide sequence ID" value="NZ_BAABLI010000007.1"/>
</dbReference>